<dbReference type="KEGG" id="bayd:BSPP4475_11905"/>
<feature type="binding site" evidence="7">
    <location>
        <position position="137"/>
    </location>
    <ligand>
        <name>substrate</name>
    </ligand>
</feature>
<dbReference type="PANTHER" id="PTHR21087">
    <property type="entry name" value="SHIKIMATE KINASE"/>
    <property type="match status" value="1"/>
</dbReference>
<comment type="catalytic activity">
    <reaction evidence="7">
        <text>shikimate + ATP = 3-phosphoshikimate + ADP + H(+)</text>
        <dbReference type="Rhea" id="RHEA:13121"/>
        <dbReference type="ChEBI" id="CHEBI:15378"/>
        <dbReference type="ChEBI" id="CHEBI:30616"/>
        <dbReference type="ChEBI" id="CHEBI:36208"/>
        <dbReference type="ChEBI" id="CHEBI:145989"/>
        <dbReference type="ChEBI" id="CHEBI:456216"/>
        <dbReference type="EC" id="2.7.1.71"/>
    </reaction>
</comment>
<name>A0AA48MCF1_9BACL</name>
<keyword evidence="7" id="KW-0460">Magnesium</keyword>
<dbReference type="AlphaFoldDB" id="A0AA48MCF1"/>
<dbReference type="Gene3D" id="3.40.50.300">
    <property type="entry name" value="P-loop containing nucleotide triphosphate hydrolases"/>
    <property type="match status" value="1"/>
</dbReference>
<comment type="cofactor">
    <cofactor evidence="7">
        <name>Mg(2+)</name>
        <dbReference type="ChEBI" id="CHEBI:18420"/>
    </cofactor>
    <text evidence="7">Binds 1 Mg(2+) ion per subunit.</text>
</comment>
<feature type="binding site" evidence="7">
    <location>
        <position position="119"/>
    </location>
    <ligand>
        <name>ATP</name>
        <dbReference type="ChEBI" id="CHEBI:30616"/>
    </ligand>
</feature>
<keyword evidence="7" id="KW-0963">Cytoplasm</keyword>
<comment type="pathway">
    <text evidence="7">Metabolic intermediate biosynthesis; chorismate biosynthesis; chorismate from D-erythrose 4-phosphate and phosphoenolpyruvate: step 5/7.</text>
</comment>
<comment type="subcellular location">
    <subcellularLocation>
        <location evidence="7">Cytoplasm</location>
    </subcellularLocation>
</comment>
<comment type="function">
    <text evidence="7">Catalyzes the specific phosphorylation of the 3-hydroxyl group of shikimic acid using ATP as a cosubstrate.</text>
</comment>
<dbReference type="EMBL" id="OY569118">
    <property type="protein sequence ID" value="CAJ1003024.1"/>
    <property type="molecule type" value="Genomic_DNA"/>
</dbReference>
<dbReference type="InterPro" id="IPR031322">
    <property type="entry name" value="Shikimate/glucono_kinase"/>
</dbReference>
<evidence type="ECO:0000256" key="1">
    <source>
        <dbReference type="ARBA" id="ARBA00022605"/>
    </source>
</evidence>
<gene>
    <name evidence="7" type="primary">aroK</name>
    <name evidence="8" type="ORF">BSPP4475_11905</name>
</gene>
<dbReference type="Proteomes" id="UP001189619">
    <property type="component" value="Chromosome"/>
</dbReference>
<keyword evidence="6 7" id="KW-0057">Aromatic amino acid biosynthesis</keyword>
<dbReference type="GO" id="GO:0005524">
    <property type="term" value="F:ATP binding"/>
    <property type="evidence" value="ECO:0007669"/>
    <property type="project" value="UniProtKB-UniRule"/>
</dbReference>
<evidence type="ECO:0000313" key="9">
    <source>
        <dbReference type="Proteomes" id="UP001189619"/>
    </source>
</evidence>
<dbReference type="EC" id="2.7.1.71" evidence="7"/>
<evidence type="ECO:0000256" key="7">
    <source>
        <dbReference type="HAMAP-Rule" id="MF_00109"/>
    </source>
</evidence>
<sequence length="175" mass="18994">MTYGNVIFVGFMGTGKTTVGSALAKDLGIPHRDLDEAIAEREGCSIPELFATKGEQYFRDAESAMLRELLQEKPQVLTTGGGAVLRPENVRLMLSEGTVIALSAAEEELIRRLAGDTGRPLIAGDMAQRVRRLLDERKGAYDFAPIQIDTTGKDVSDIVAEIRGRMVESGLIGRD</sequence>
<feature type="binding site" evidence="7">
    <location>
        <position position="17"/>
    </location>
    <ligand>
        <name>Mg(2+)</name>
        <dbReference type="ChEBI" id="CHEBI:18420"/>
    </ligand>
</feature>
<keyword evidence="9" id="KW-1185">Reference proteome</keyword>
<feature type="binding site" evidence="7">
    <location>
        <position position="59"/>
    </location>
    <ligand>
        <name>substrate</name>
    </ligand>
</feature>
<dbReference type="InterPro" id="IPR000623">
    <property type="entry name" value="Shikimate_kinase/TSH1"/>
</dbReference>
<feature type="binding site" evidence="7">
    <location>
        <position position="81"/>
    </location>
    <ligand>
        <name>substrate</name>
    </ligand>
</feature>
<dbReference type="GO" id="GO:0004765">
    <property type="term" value="F:shikimate kinase activity"/>
    <property type="evidence" value="ECO:0007669"/>
    <property type="project" value="UniProtKB-UniRule"/>
</dbReference>
<accession>A0AA48MCF1</accession>
<proteinExistence type="inferred from homology"/>
<dbReference type="GO" id="GO:0005829">
    <property type="term" value="C:cytosol"/>
    <property type="evidence" value="ECO:0007669"/>
    <property type="project" value="TreeGrafter"/>
</dbReference>
<dbReference type="Pfam" id="PF01202">
    <property type="entry name" value="SKI"/>
    <property type="match status" value="1"/>
</dbReference>
<dbReference type="PANTHER" id="PTHR21087:SF16">
    <property type="entry name" value="SHIKIMATE KINASE 1, CHLOROPLASTIC"/>
    <property type="match status" value="1"/>
</dbReference>
<comment type="caution">
    <text evidence="7">Lacks conserved residue(s) required for the propagation of feature annotation.</text>
</comment>
<dbReference type="GO" id="GO:0009073">
    <property type="term" value="P:aromatic amino acid family biosynthetic process"/>
    <property type="evidence" value="ECO:0007669"/>
    <property type="project" value="UniProtKB-KW"/>
</dbReference>
<evidence type="ECO:0000313" key="8">
    <source>
        <dbReference type="EMBL" id="CAJ1003024.1"/>
    </source>
</evidence>
<comment type="subunit">
    <text evidence="7">Monomer.</text>
</comment>
<dbReference type="InterPro" id="IPR027417">
    <property type="entry name" value="P-loop_NTPase"/>
</dbReference>
<comment type="similarity">
    <text evidence="7">Belongs to the shikimate kinase family.</text>
</comment>
<evidence type="ECO:0000256" key="5">
    <source>
        <dbReference type="ARBA" id="ARBA00022840"/>
    </source>
</evidence>
<dbReference type="GO" id="GO:0008652">
    <property type="term" value="P:amino acid biosynthetic process"/>
    <property type="evidence" value="ECO:0007669"/>
    <property type="project" value="UniProtKB-KW"/>
</dbReference>
<evidence type="ECO:0000256" key="2">
    <source>
        <dbReference type="ARBA" id="ARBA00022679"/>
    </source>
</evidence>
<evidence type="ECO:0000256" key="6">
    <source>
        <dbReference type="ARBA" id="ARBA00023141"/>
    </source>
</evidence>
<dbReference type="SUPFAM" id="SSF52540">
    <property type="entry name" value="P-loop containing nucleoside triphosphate hydrolases"/>
    <property type="match status" value="1"/>
</dbReference>
<keyword evidence="7" id="KW-0479">Metal-binding</keyword>
<keyword evidence="4 7" id="KW-0418">Kinase</keyword>
<protein>
    <recommendedName>
        <fullName evidence="7">Shikimate kinase</fullName>
        <shortName evidence="7">SK</shortName>
        <ecNumber evidence="7">2.7.1.71</ecNumber>
    </recommendedName>
</protein>
<keyword evidence="3 7" id="KW-0547">Nucleotide-binding</keyword>
<keyword evidence="1 7" id="KW-0028">Amino-acid biosynthesis</keyword>
<evidence type="ECO:0000256" key="4">
    <source>
        <dbReference type="ARBA" id="ARBA00022777"/>
    </source>
</evidence>
<dbReference type="GO" id="GO:0009423">
    <property type="term" value="P:chorismate biosynthetic process"/>
    <property type="evidence" value="ECO:0007669"/>
    <property type="project" value="UniProtKB-UniRule"/>
</dbReference>
<dbReference type="PRINTS" id="PR01100">
    <property type="entry name" value="SHIKIMTKNASE"/>
</dbReference>
<feature type="binding site" evidence="7">
    <location>
        <position position="35"/>
    </location>
    <ligand>
        <name>substrate</name>
    </ligand>
</feature>
<keyword evidence="2 7" id="KW-0808">Transferase</keyword>
<reference evidence="8" key="1">
    <citation type="submission" date="2023-07" db="EMBL/GenBank/DDBJ databases">
        <authorList>
            <person name="Ivanov I."/>
            <person name="Teneva D."/>
            <person name="Stoikov I."/>
        </authorList>
    </citation>
    <scope>NUCLEOTIDE SEQUENCE</scope>
    <source>
        <strain evidence="8">4475</strain>
    </source>
</reference>
<dbReference type="HAMAP" id="MF_00109">
    <property type="entry name" value="Shikimate_kinase"/>
    <property type="match status" value="1"/>
</dbReference>
<dbReference type="RefSeq" id="WP_212132358.1">
    <property type="nucleotide sequence ID" value="NZ_OY569118.1"/>
</dbReference>
<feature type="binding site" evidence="7">
    <location>
        <begin position="13"/>
        <end position="18"/>
    </location>
    <ligand>
        <name>ATP</name>
        <dbReference type="ChEBI" id="CHEBI:30616"/>
    </ligand>
</feature>
<dbReference type="GO" id="GO:0000287">
    <property type="term" value="F:magnesium ion binding"/>
    <property type="evidence" value="ECO:0007669"/>
    <property type="project" value="UniProtKB-UniRule"/>
</dbReference>
<dbReference type="CDD" id="cd00464">
    <property type="entry name" value="SK"/>
    <property type="match status" value="1"/>
</dbReference>
<keyword evidence="5 7" id="KW-0067">ATP-binding</keyword>
<organism evidence="8 9">
    <name type="scientific">Brevibacillus aydinogluensis</name>
    <dbReference type="NCBI Taxonomy" id="927786"/>
    <lineage>
        <taxon>Bacteria</taxon>
        <taxon>Bacillati</taxon>
        <taxon>Bacillota</taxon>
        <taxon>Bacilli</taxon>
        <taxon>Bacillales</taxon>
        <taxon>Paenibacillaceae</taxon>
        <taxon>Brevibacillus</taxon>
    </lineage>
</organism>
<evidence type="ECO:0000256" key="3">
    <source>
        <dbReference type="ARBA" id="ARBA00022741"/>
    </source>
</evidence>